<evidence type="ECO:0000256" key="4">
    <source>
        <dbReference type="SAM" id="MobiDB-lite"/>
    </source>
</evidence>
<evidence type="ECO:0000313" key="6">
    <source>
        <dbReference type="EMBL" id="AVM42509.1"/>
    </source>
</evidence>
<feature type="chain" id="PRO_5038423768" evidence="5">
    <location>
        <begin position="23"/>
        <end position="425"/>
    </location>
</feature>
<reference evidence="7" key="1">
    <citation type="submission" date="2018-02" db="EMBL/GenBank/DDBJ databases">
        <authorList>
            <person name="Holder M.E."/>
            <person name="Ajami N.J."/>
            <person name="Petrosino J.F."/>
        </authorList>
    </citation>
    <scope>NUCLEOTIDE SEQUENCE [LARGE SCALE GENOMIC DNA]</scope>
    <source>
        <strain evidence="7">CCUG 47711</strain>
    </source>
</reference>
<sequence>MNNLKKITASALALVLSLGLVACNTKPGTNGGSTDKPATSEGKTEGTAGKKLLVWGPAEDQAEASGNWLKKQAEEFNKEKGYDVKFEFGTVAEPDAKTEVLKDVSAAADVYLFANDQTRELVEGQALARLGGNFEEYVKTTNGDNYVSSVTVDDAVYAFPFTSNTWFMYYDKSVFSEEDVKSLDTMLEKGRVEFPLQNSWYIQAFFLANGGTMFGDSTDNEAGIDFGGEKGYEVAHYLVDLVANKNFFVTDQNGFGIGGLGKDIDAFFSGSWDANNVKEKLGDNMGAAQLPTAKINGQDKQLISFAGTKAVGVNPNSKDQALAMEFAQWLARPEAQKAHFEARNVIPAHKDLLEDPTIQASEVAVAEMNTMLNTSFLQPFVAGMSQWWDPAANFGTQLASGEIKHDNVEKYVDEFNKQINSSVLD</sequence>
<dbReference type="RefSeq" id="WP_106012467.1">
    <property type="nucleotide sequence ID" value="NZ_CP027226.1"/>
</dbReference>
<evidence type="ECO:0000256" key="5">
    <source>
        <dbReference type="SAM" id="SignalP"/>
    </source>
</evidence>
<keyword evidence="2" id="KW-0813">Transport</keyword>
<dbReference type="GO" id="GO:0042956">
    <property type="term" value="P:maltodextrin transmembrane transport"/>
    <property type="evidence" value="ECO:0007669"/>
    <property type="project" value="TreeGrafter"/>
</dbReference>
<dbReference type="SUPFAM" id="SSF53850">
    <property type="entry name" value="Periplasmic binding protein-like II"/>
    <property type="match status" value="1"/>
</dbReference>
<accession>A0A2S0KND7</accession>
<protein>
    <submittedName>
        <fullName evidence="6">Sugar-binding protein</fullName>
    </submittedName>
</protein>
<dbReference type="InterPro" id="IPR006059">
    <property type="entry name" value="SBP"/>
</dbReference>
<feature type="region of interest" description="Disordered" evidence="4">
    <location>
        <begin position="26"/>
        <end position="49"/>
    </location>
</feature>
<dbReference type="GO" id="GO:1901982">
    <property type="term" value="F:maltose binding"/>
    <property type="evidence" value="ECO:0007669"/>
    <property type="project" value="TreeGrafter"/>
</dbReference>
<dbReference type="AlphaFoldDB" id="A0A2S0KND7"/>
<feature type="compositionally biased region" description="Polar residues" evidence="4">
    <location>
        <begin position="26"/>
        <end position="37"/>
    </location>
</feature>
<dbReference type="KEGG" id="fsa:C5Q98_04435"/>
<dbReference type="GO" id="GO:0055052">
    <property type="term" value="C:ATP-binding cassette (ABC) transporter complex, substrate-binding subunit-containing"/>
    <property type="evidence" value="ECO:0007669"/>
    <property type="project" value="TreeGrafter"/>
</dbReference>
<evidence type="ECO:0000256" key="1">
    <source>
        <dbReference type="ARBA" id="ARBA00008520"/>
    </source>
</evidence>
<evidence type="ECO:0000256" key="2">
    <source>
        <dbReference type="ARBA" id="ARBA00022448"/>
    </source>
</evidence>
<feature type="signal peptide" evidence="5">
    <location>
        <begin position="1"/>
        <end position="22"/>
    </location>
</feature>
<comment type="similarity">
    <text evidence="1">Belongs to the bacterial solute-binding protein 1 family.</text>
</comment>
<dbReference type="EMBL" id="CP027226">
    <property type="protein sequence ID" value="AVM42509.1"/>
    <property type="molecule type" value="Genomic_DNA"/>
</dbReference>
<dbReference type="OrthoDB" id="9764072at2"/>
<dbReference type="Gene3D" id="3.40.190.10">
    <property type="entry name" value="Periplasmic binding protein-like II"/>
    <property type="match status" value="2"/>
</dbReference>
<keyword evidence="3 5" id="KW-0732">Signal</keyword>
<dbReference type="Proteomes" id="UP000237947">
    <property type="component" value="Chromosome"/>
</dbReference>
<dbReference type="PROSITE" id="PS51257">
    <property type="entry name" value="PROKAR_LIPOPROTEIN"/>
    <property type="match status" value="1"/>
</dbReference>
<keyword evidence="7" id="KW-1185">Reference proteome</keyword>
<gene>
    <name evidence="6" type="ORF">C5Q98_04435</name>
</gene>
<evidence type="ECO:0000313" key="7">
    <source>
        <dbReference type="Proteomes" id="UP000237947"/>
    </source>
</evidence>
<organism evidence="6 7">
    <name type="scientific">Fastidiosipila sanguinis</name>
    <dbReference type="NCBI Taxonomy" id="236753"/>
    <lineage>
        <taxon>Bacteria</taxon>
        <taxon>Bacillati</taxon>
        <taxon>Bacillota</taxon>
        <taxon>Clostridia</taxon>
        <taxon>Eubacteriales</taxon>
        <taxon>Oscillospiraceae</taxon>
        <taxon>Fastidiosipila</taxon>
    </lineage>
</organism>
<dbReference type="GO" id="GO:0015768">
    <property type="term" value="P:maltose transport"/>
    <property type="evidence" value="ECO:0007669"/>
    <property type="project" value="TreeGrafter"/>
</dbReference>
<dbReference type="PANTHER" id="PTHR30061:SF50">
    <property type="entry name" value="MALTOSE_MALTODEXTRIN-BINDING PERIPLASMIC PROTEIN"/>
    <property type="match status" value="1"/>
</dbReference>
<name>A0A2S0KND7_9FIRM</name>
<dbReference type="Pfam" id="PF13416">
    <property type="entry name" value="SBP_bac_8"/>
    <property type="match status" value="1"/>
</dbReference>
<evidence type="ECO:0000256" key="3">
    <source>
        <dbReference type="ARBA" id="ARBA00022729"/>
    </source>
</evidence>
<dbReference type="PANTHER" id="PTHR30061">
    <property type="entry name" value="MALTOSE-BINDING PERIPLASMIC PROTEIN"/>
    <property type="match status" value="1"/>
</dbReference>
<proteinExistence type="inferred from homology"/>